<evidence type="ECO:0000259" key="3">
    <source>
        <dbReference type="Pfam" id="PF07593"/>
    </source>
</evidence>
<dbReference type="Pfam" id="PF07593">
    <property type="entry name" value="UnbV_ASPIC"/>
    <property type="match status" value="1"/>
</dbReference>
<dbReference type="AlphaFoldDB" id="A0A432MEU5"/>
<feature type="region of interest" description="Disordered" evidence="2">
    <location>
        <begin position="961"/>
        <end position="984"/>
    </location>
</feature>
<feature type="domain" description="ASPIC/UnbV" evidence="3">
    <location>
        <begin position="896"/>
        <end position="960"/>
    </location>
</feature>
<keyword evidence="1" id="KW-0732">Signal</keyword>
<dbReference type="Pfam" id="PF13517">
    <property type="entry name" value="FG-GAP_3"/>
    <property type="match status" value="2"/>
</dbReference>
<gene>
    <name evidence="4" type="ORF">TsocGM_20975</name>
</gene>
<dbReference type="PANTHER" id="PTHR16026">
    <property type="entry name" value="CARTILAGE ACIDIC PROTEIN 1"/>
    <property type="match status" value="1"/>
</dbReference>
<keyword evidence="5" id="KW-1185">Reference proteome</keyword>
<evidence type="ECO:0000256" key="2">
    <source>
        <dbReference type="SAM" id="MobiDB-lite"/>
    </source>
</evidence>
<sequence>MTLRTDVNPGRPRRIAMAALGLLAGAALVGGWLARREADRRWVEGRLAEAGEAVADGRFATARALLEELAEERPGSGEAPFMLGLCELAMGRRNRALEAFSRVPPDSPRAFEAAVHRGRLLLEDGRLSAVEEAITPEMPARGGPIAGEALRLLATVYEMEGRLVEARQLHRRAFGRVGDPVSAIRRASGLNDRVVIGSARAQLGRSLEAHPEDDRVWLAMAYLETTTGRLDEADRWLSRCERARPDDPAVRKARLRWARASDDPDAARDAIRLLDDGELPPGEVLELASWFARHRGDPRREREALEAALEAGGADPPAILGRLAALAAEAGENDDASHYRQRQVAFERDLRRYAELTFGPDPIEHSRELSRLALGLGRTWEALAWEFLDGKNALPPDPDVGSPGGGPTLADLREELALAVPDGPGAPGRPDRGGSEPSRPTFREIAAEVGLSFSYDPGRLSPGRTVAEMMGGGVALIDFDGDGWLDVFLPQGGTFPPPEGSPNADRLFRNRGDGTFEDATRSAGLDRLPGGYGFGATAGDADGDGWPDLLISRWRGLQLFRNRGNGTFEDATRTSGLDAEIDWPTSAAFADLDADGDLDLYVCQYLELDPDAPPFHDEGEISSGSYANPLRYSPLPDRLYRKDGGRFVDVSEASGIAAVDPIGRGLGVVAGDFDGDGLLDLFVANDLSANLLFRNRGGLRFEEIGERAGISAGAEGIYQGSMGIAPGDLDGDGLPDLAVTNYLAEGMAFYRNLGGGLFAEQGSEIGLRTPTRYVLGFGTLLLDANADGLPDLAATNGHVFDGRPRLPFAMPSQLLLGTDSGRLIDVTEHLGSGWTLPRVGRGLAVGDLDNDTLPDVLIVAQDAPLAYLHNESESGSIGRSLVLRLEATATAPSAEGARVTLWAGGRRQVAWTFGGGSYLSSSDPRLHFGIGAADLVDDLEIRWPSGLVDRFSDLPADSSWLLREGDPTPLPIPASPPGKGDRDR</sequence>
<dbReference type="Proteomes" id="UP000280296">
    <property type="component" value="Unassembled WGS sequence"/>
</dbReference>
<reference evidence="4 5" key="2">
    <citation type="submission" date="2019-01" db="EMBL/GenBank/DDBJ databases">
        <title>Tautonia sociabilis, a novel thermotolerant planctomycete of Isosphaeraceae family, isolated from a 4000 m deep subterranean habitat.</title>
        <authorList>
            <person name="Kovaleva O.L."/>
            <person name="Elcheninov A.G."/>
            <person name="Van Heerden E."/>
            <person name="Toshchakov S.V."/>
            <person name="Novikov A."/>
            <person name="Bonch-Osmolovskaya E.A."/>
            <person name="Kublanov I.V."/>
        </authorList>
    </citation>
    <scope>NUCLEOTIDE SEQUENCE [LARGE SCALE GENOMIC DNA]</scope>
    <source>
        <strain evidence="4 5">GM2012</strain>
    </source>
</reference>
<organism evidence="4 5">
    <name type="scientific">Tautonia sociabilis</name>
    <dbReference type="NCBI Taxonomy" id="2080755"/>
    <lineage>
        <taxon>Bacteria</taxon>
        <taxon>Pseudomonadati</taxon>
        <taxon>Planctomycetota</taxon>
        <taxon>Planctomycetia</taxon>
        <taxon>Isosphaerales</taxon>
        <taxon>Isosphaeraceae</taxon>
        <taxon>Tautonia</taxon>
    </lineage>
</organism>
<dbReference type="OrthoDB" id="5287961at2"/>
<dbReference type="InterPro" id="IPR027039">
    <property type="entry name" value="Crtac1"/>
</dbReference>
<proteinExistence type="predicted"/>
<dbReference type="InterPro" id="IPR011519">
    <property type="entry name" value="UnbV_ASPIC"/>
</dbReference>
<dbReference type="RefSeq" id="WP_126727419.1">
    <property type="nucleotide sequence ID" value="NZ_RYZH01000052.1"/>
</dbReference>
<evidence type="ECO:0000313" key="5">
    <source>
        <dbReference type="Proteomes" id="UP000280296"/>
    </source>
</evidence>
<reference evidence="4 5" key="1">
    <citation type="submission" date="2018-12" db="EMBL/GenBank/DDBJ databases">
        <authorList>
            <person name="Toschakov S.V."/>
        </authorList>
    </citation>
    <scope>NUCLEOTIDE SEQUENCE [LARGE SCALE GENOMIC DNA]</scope>
    <source>
        <strain evidence="4 5">GM2012</strain>
    </source>
</reference>
<dbReference type="SUPFAM" id="SSF69318">
    <property type="entry name" value="Integrin alpha N-terminal domain"/>
    <property type="match status" value="1"/>
</dbReference>
<name>A0A432MEU5_9BACT</name>
<dbReference type="InterPro" id="IPR028994">
    <property type="entry name" value="Integrin_alpha_N"/>
</dbReference>
<dbReference type="InterPro" id="IPR013517">
    <property type="entry name" value="FG-GAP"/>
</dbReference>
<feature type="region of interest" description="Disordered" evidence="2">
    <location>
        <begin position="420"/>
        <end position="439"/>
    </location>
</feature>
<dbReference type="PANTHER" id="PTHR16026:SF0">
    <property type="entry name" value="CARTILAGE ACIDIC PROTEIN 1"/>
    <property type="match status" value="1"/>
</dbReference>
<dbReference type="Gene3D" id="2.130.10.130">
    <property type="entry name" value="Integrin alpha, N-terminal"/>
    <property type="match status" value="2"/>
</dbReference>
<evidence type="ECO:0000256" key="1">
    <source>
        <dbReference type="ARBA" id="ARBA00022729"/>
    </source>
</evidence>
<dbReference type="Pfam" id="PF14559">
    <property type="entry name" value="TPR_19"/>
    <property type="match status" value="2"/>
</dbReference>
<accession>A0A432MEU5</accession>
<dbReference type="EMBL" id="RYZH01000052">
    <property type="protein sequence ID" value="RUL84200.1"/>
    <property type="molecule type" value="Genomic_DNA"/>
</dbReference>
<dbReference type="InterPro" id="IPR011990">
    <property type="entry name" value="TPR-like_helical_dom_sf"/>
</dbReference>
<protein>
    <submittedName>
        <fullName evidence="4">Thioredoxin</fullName>
    </submittedName>
</protein>
<dbReference type="Gene3D" id="1.25.40.10">
    <property type="entry name" value="Tetratricopeptide repeat domain"/>
    <property type="match status" value="2"/>
</dbReference>
<comment type="caution">
    <text evidence="4">The sequence shown here is derived from an EMBL/GenBank/DDBJ whole genome shotgun (WGS) entry which is preliminary data.</text>
</comment>
<evidence type="ECO:0000313" key="4">
    <source>
        <dbReference type="EMBL" id="RUL84200.1"/>
    </source>
</evidence>
<dbReference type="SUPFAM" id="SSF48452">
    <property type="entry name" value="TPR-like"/>
    <property type="match status" value="1"/>
</dbReference>